<feature type="chain" id="PRO_5039625645" description="Periplasmic binding protein domain-containing protein" evidence="5">
    <location>
        <begin position="26"/>
        <end position="440"/>
    </location>
</feature>
<dbReference type="InterPro" id="IPR028082">
    <property type="entry name" value="Peripla_BP_I"/>
</dbReference>
<dbReference type="GO" id="GO:0030313">
    <property type="term" value="C:cell envelope"/>
    <property type="evidence" value="ECO:0007669"/>
    <property type="project" value="UniProtKB-SubCell"/>
</dbReference>
<dbReference type="PATRIC" id="fig|626937.4.peg.1333"/>
<dbReference type="Gene3D" id="3.40.50.2300">
    <property type="match status" value="2"/>
</dbReference>
<dbReference type="Proteomes" id="UP000070366">
    <property type="component" value="Unassembled WGS sequence"/>
</dbReference>
<comment type="similarity">
    <text evidence="2">Belongs to the bacterial solute-binding protein 2 family.</text>
</comment>
<evidence type="ECO:0000256" key="3">
    <source>
        <dbReference type="ARBA" id="ARBA00022729"/>
    </source>
</evidence>
<dbReference type="RefSeq" id="WP_066520991.1">
    <property type="nucleotide sequence ID" value="NZ_CABMOF010000004.1"/>
</dbReference>
<dbReference type="KEGG" id="cmiu:B1H56_12355"/>
<feature type="region of interest" description="Disordered" evidence="4">
    <location>
        <begin position="36"/>
        <end position="65"/>
    </location>
</feature>
<dbReference type="STRING" id="626937.HMPREF3293_01351"/>
<accession>A0A136Q595</accession>
<evidence type="ECO:0000256" key="2">
    <source>
        <dbReference type="ARBA" id="ARBA00007639"/>
    </source>
</evidence>
<comment type="subcellular location">
    <subcellularLocation>
        <location evidence="1">Cell envelope</location>
    </subcellularLocation>
</comment>
<dbReference type="CDD" id="cd06316">
    <property type="entry name" value="PBP1_ABC_sugar_binding-like"/>
    <property type="match status" value="1"/>
</dbReference>
<protein>
    <recommendedName>
        <fullName evidence="6">Periplasmic binding protein domain-containing protein</fullName>
    </recommendedName>
</protein>
<dbReference type="Pfam" id="PF13407">
    <property type="entry name" value="Peripla_BP_4"/>
    <property type="match status" value="1"/>
</dbReference>
<feature type="domain" description="Periplasmic binding protein" evidence="6">
    <location>
        <begin position="138"/>
        <end position="381"/>
    </location>
</feature>
<dbReference type="SUPFAM" id="SSF53822">
    <property type="entry name" value="Periplasmic binding protein-like I"/>
    <property type="match status" value="1"/>
</dbReference>
<feature type="region of interest" description="Disordered" evidence="4">
    <location>
        <begin position="74"/>
        <end position="93"/>
    </location>
</feature>
<keyword evidence="8" id="KW-1185">Reference proteome</keyword>
<feature type="compositionally biased region" description="Low complexity" evidence="4">
    <location>
        <begin position="42"/>
        <end position="58"/>
    </location>
</feature>
<dbReference type="PANTHER" id="PTHR46847:SF1">
    <property type="entry name" value="D-ALLOSE-BINDING PERIPLASMIC PROTEIN-RELATED"/>
    <property type="match status" value="1"/>
</dbReference>
<keyword evidence="3 5" id="KW-0732">Signal</keyword>
<dbReference type="PROSITE" id="PS51257">
    <property type="entry name" value="PROKAR_LIPOPROTEIN"/>
    <property type="match status" value="1"/>
</dbReference>
<gene>
    <name evidence="7" type="ORF">HMPREF3293_01351</name>
</gene>
<dbReference type="InterPro" id="IPR025997">
    <property type="entry name" value="SBP_2_dom"/>
</dbReference>
<feature type="signal peptide" evidence="5">
    <location>
        <begin position="1"/>
        <end position="25"/>
    </location>
</feature>
<evidence type="ECO:0000256" key="4">
    <source>
        <dbReference type="SAM" id="MobiDB-lite"/>
    </source>
</evidence>
<proteinExistence type="inferred from homology"/>
<dbReference type="OrthoDB" id="9769193at2"/>
<organism evidence="7 8">
    <name type="scientific">Christensenella minuta</name>
    <dbReference type="NCBI Taxonomy" id="626937"/>
    <lineage>
        <taxon>Bacteria</taxon>
        <taxon>Bacillati</taxon>
        <taxon>Bacillota</taxon>
        <taxon>Clostridia</taxon>
        <taxon>Christensenellales</taxon>
        <taxon>Christensenellaceae</taxon>
        <taxon>Christensenella</taxon>
    </lineage>
</organism>
<evidence type="ECO:0000256" key="1">
    <source>
        <dbReference type="ARBA" id="ARBA00004196"/>
    </source>
</evidence>
<name>A0A136Q595_9FIRM</name>
<comment type="caution">
    <text evidence="7">The sequence shown here is derived from an EMBL/GenBank/DDBJ whole genome shotgun (WGS) entry which is preliminary data.</text>
</comment>
<dbReference type="EMBL" id="LSZW01000055">
    <property type="protein sequence ID" value="KXK65858.1"/>
    <property type="molecule type" value="Genomic_DNA"/>
</dbReference>
<evidence type="ECO:0000259" key="6">
    <source>
        <dbReference type="Pfam" id="PF13407"/>
    </source>
</evidence>
<evidence type="ECO:0000256" key="5">
    <source>
        <dbReference type="SAM" id="SignalP"/>
    </source>
</evidence>
<evidence type="ECO:0000313" key="8">
    <source>
        <dbReference type="Proteomes" id="UP000070366"/>
    </source>
</evidence>
<dbReference type="GO" id="GO:0030246">
    <property type="term" value="F:carbohydrate binding"/>
    <property type="evidence" value="ECO:0007669"/>
    <property type="project" value="UniProtKB-ARBA"/>
</dbReference>
<dbReference type="AlphaFoldDB" id="A0A136Q595"/>
<evidence type="ECO:0000313" key="7">
    <source>
        <dbReference type="EMBL" id="KXK65858.1"/>
    </source>
</evidence>
<reference evidence="8" key="1">
    <citation type="submission" date="2016-02" db="EMBL/GenBank/DDBJ databases">
        <authorList>
            <person name="Mitreva M."/>
            <person name="Pepin K.H."/>
            <person name="Mihindukulasuriya K.A."/>
            <person name="Fulton R."/>
            <person name="Fronick C."/>
            <person name="O'Laughlin M."/>
            <person name="Miner T."/>
            <person name="Herter B."/>
            <person name="Rosa B.A."/>
            <person name="Cordes M."/>
            <person name="Tomlinson C."/>
            <person name="Wollam A."/>
            <person name="Palsikar V.B."/>
            <person name="Mardis E.R."/>
            <person name="Wilson R.K."/>
        </authorList>
    </citation>
    <scope>NUCLEOTIDE SEQUENCE [LARGE SCALE GENOMIC DNA]</scope>
    <source>
        <strain evidence="8">DSM 22607</strain>
    </source>
</reference>
<sequence>MDRRKRFLTMLVCFVLAAFMLTACAGGGAPAATESVAAGQGAETETPAATDTAEAGTESSPAILTSADVGDVSGIEGWDGPVESQVMTAGEDGDQFGTAESTVVVGKGPKGEVSTPWTEIALTDEEKEQIRSGNYKAAICFHYTTDDWYVMQRKGIEETFADLGIEVVAVTDAGFSAEQQVSDIENVLELNPDIIISIPVDETSTAVAYQKAADAGVKLVFMDNCPSNMTAGKDYVSIVAADRYGCGMICADLMARELNYEGTVGVIYYDADFFVTTRDCAGFVDRMKLKYPNIEIVTEMGFADATLSGEVADAMLAQYPDIDGIFGSWDVPAEYIASSASAVGRDDLVVNCVGLGTTTASMTAGDGIINTISTQRPYDQGCTEALLACYGLLGKDAPEYVTVPALGVTKEGSENSASLKDAYQLFYQIDTLPDWLQQLM</sequence>
<dbReference type="PANTHER" id="PTHR46847">
    <property type="entry name" value="D-ALLOSE-BINDING PERIPLASMIC PROTEIN-RELATED"/>
    <property type="match status" value="1"/>
</dbReference>